<keyword evidence="1" id="KW-0472">Membrane</keyword>
<dbReference type="AlphaFoldDB" id="A0A840QAX9"/>
<comment type="caution">
    <text evidence="2">The sequence shown here is derived from an EMBL/GenBank/DDBJ whole genome shotgun (WGS) entry which is preliminary data.</text>
</comment>
<reference evidence="2 3" key="1">
    <citation type="submission" date="2020-08" db="EMBL/GenBank/DDBJ databases">
        <title>Sequencing the genomes of 1000 actinobacteria strains.</title>
        <authorList>
            <person name="Klenk H.-P."/>
        </authorList>
    </citation>
    <scope>NUCLEOTIDE SEQUENCE [LARGE SCALE GENOMIC DNA]</scope>
    <source>
        <strain evidence="2 3">DSM 45584</strain>
    </source>
</reference>
<evidence type="ECO:0000313" key="3">
    <source>
        <dbReference type="Proteomes" id="UP000584374"/>
    </source>
</evidence>
<keyword evidence="1" id="KW-0812">Transmembrane</keyword>
<sequence length="69" mass="7683">MAGLAREVRRQGQHGIVVLTLTSRRDFCQPARTPAFLPAMLLYSVLLYSVLLYSGLLYSGRPTIGRCEV</sequence>
<evidence type="ECO:0000313" key="2">
    <source>
        <dbReference type="EMBL" id="MBB5156970.1"/>
    </source>
</evidence>
<dbReference type="EMBL" id="JACHIW010000001">
    <property type="protein sequence ID" value="MBB5156970.1"/>
    <property type="molecule type" value="Genomic_DNA"/>
</dbReference>
<accession>A0A840QAX9</accession>
<keyword evidence="3" id="KW-1185">Reference proteome</keyword>
<organism evidence="2 3">
    <name type="scientific">Saccharopolyspora phatthalungensis</name>
    <dbReference type="NCBI Taxonomy" id="664693"/>
    <lineage>
        <taxon>Bacteria</taxon>
        <taxon>Bacillati</taxon>
        <taxon>Actinomycetota</taxon>
        <taxon>Actinomycetes</taxon>
        <taxon>Pseudonocardiales</taxon>
        <taxon>Pseudonocardiaceae</taxon>
        <taxon>Saccharopolyspora</taxon>
    </lineage>
</organism>
<dbReference type="Proteomes" id="UP000584374">
    <property type="component" value="Unassembled WGS sequence"/>
</dbReference>
<evidence type="ECO:0000256" key="1">
    <source>
        <dbReference type="SAM" id="Phobius"/>
    </source>
</evidence>
<gene>
    <name evidence="2" type="ORF">BJ970_004504</name>
</gene>
<keyword evidence="1" id="KW-1133">Transmembrane helix</keyword>
<proteinExistence type="predicted"/>
<protein>
    <submittedName>
        <fullName evidence="2">Uncharacterized protein</fullName>
    </submittedName>
</protein>
<dbReference type="RefSeq" id="WP_184728002.1">
    <property type="nucleotide sequence ID" value="NZ_JACHIW010000001.1"/>
</dbReference>
<name>A0A840QAX9_9PSEU</name>
<feature type="transmembrane region" description="Helical" evidence="1">
    <location>
        <begin position="35"/>
        <end position="56"/>
    </location>
</feature>